<evidence type="ECO:0000313" key="9">
    <source>
        <dbReference type="EMBL" id="KAH6586261.1"/>
    </source>
</evidence>
<evidence type="ECO:0000259" key="5">
    <source>
        <dbReference type="Pfam" id="PF26251"/>
    </source>
</evidence>
<protein>
    <submittedName>
        <fullName evidence="9">Uncharacterized protein</fullName>
    </submittedName>
</protein>
<evidence type="ECO:0000256" key="2">
    <source>
        <dbReference type="ARBA" id="ARBA00023034"/>
    </source>
</evidence>
<evidence type="ECO:0000259" key="4">
    <source>
        <dbReference type="Pfam" id="PF08626"/>
    </source>
</evidence>
<dbReference type="Pfam" id="PF26283">
    <property type="entry name" value="Ig_TRAPPC9-Trs120_4th"/>
    <property type="match status" value="1"/>
</dbReference>
<dbReference type="Pfam" id="PF26251">
    <property type="entry name" value="TPR_TRAPPC9-Trs120"/>
    <property type="match status" value="1"/>
</dbReference>
<comment type="subcellular location">
    <subcellularLocation>
        <location evidence="1">Golgi apparatus</location>
    </subcellularLocation>
</comment>
<dbReference type="InterPro" id="IPR058568">
    <property type="entry name" value="Ig_TRAPPC9_Trs120_4th"/>
</dbReference>
<reference evidence="9 10" key="1">
    <citation type="submission" date="2021-02" db="EMBL/GenBank/DDBJ databases">
        <title>Variation within the Batrachochytrium salamandrivorans European outbreak.</title>
        <authorList>
            <person name="Kelly M."/>
            <person name="Pasmans F."/>
            <person name="Shea T.P."/>
            <person name="Munoz J.F."/>
            <person name="Carranza S."/>
            <person name="Cuomo C.A."/>
            <person name="Martel A."/>
        </authorList>
    </citation>
    <scope>NUCLEOTIDE SEQUENCE [LARGE SCALE GENOMIC DNA]</scope>
    <source>
        <strain evidence="9 10">AMFP18/2</strain>
    </source>
</reference>
<dbReference type="InterPro" id="IPR013935">
    <property type="entry name" value="Trs120_TRAPPC9"/>
</dbReference>
<dbReference type="Pfam" id="PF08626">
    <property type="entry name" value="TRAPPC9-Trs120"/>
    <property type="match status" value="1"/>
</dbReference>
<feature type="region of interest" description="Disordered" evidence="3">
    <location>
        <begin position="428"/>
        <end position="463"/>
    </location>
</feature>
<organism evidence="9 10">
    <name type="scientific">Batrachochytrium salamandrivorans</name>
    <dbReference type="NCBI Taxonomy" id="1357716"/>
    <lineage>
        <taxon>Eukaryota</taxon>
        <taxon>Fungi</taxon>
        <taxon>Fungi incertae sedis</taxon>
        <taxon>Chytridiomycota</taxon>
        <taxon>Chytridiomycota incertae sedis</taxon>
        <taxon>Chytridiomycetes</taxon>
        <taxon>Rhizophydiales</taxon>
        <taxon>Rhizophydiales incertae sedis</taxon>
        <taxon>Batrachochytrium</taxon>
    </lineage>
</organism>
<dbReference type="InterPro" id="IPR058565">
    <property type="entry name" value="Ig_TRAPPC9_Trs120_1st"/>
</dbReference>
<accession>A0ABQ8ETS9</accession>
<evidence type="ECO:0000259" key="8">
    <source>
        <dbReference type="Pfam" id="PF26283"/>
    </source>
</evidence>
<name>A0ABQ8ETS9_9FUNG</name>
<feature type="domain" description="Trs120/TRAPPC9 TPR region" evidence="5">
    <location>
        <begin position="672"/>
        <end position="896"/>
    </location>
</feature>
<dbReference type="Pfam" id="PF26254">
    <property type="entry name" value="Ig_TRAPPC9-Trs120_1st"/>
    <property type="match status" value="1"/>
</dbReference>
<evidence type="ECO:0000259" key="7">
    <source>
        <dbReference type="Pfam" id="PF26282"/>
    </source>
</evidence>
<keyword evidence="2" id="KW-0333">Golgi apparatus</keyword>
<feature type="region of interest" description="Disordered" evidence="3">
    <location>
        <begin position="286"/>
        <end position="305"/>
    </location>
</feature>
<sequence length="1771" mass="192830">MQDPPSVLLSLAQIKILVVPVHPIRQDTFQTYLHLLSQFTSVSLQDLTPPDAITAKFTSQFYHDGLIHFNFETSHNKEHTPIEDIQLGRQVLGVIGIMHCQQTLNLAEGCRRFQQIAQRYPTALAFRCFGFEPLDTQTDDIKGLIMIPNVGDVPFYLQTMINDFTADLLLALGSLAGQIERRSIINGPVMISPLFQSNPSASRPSVVGSQLTADSTYLASPMSASSSFSGQSPSTASTHAPSSAHFSQGANLFDRLRDNSATNILSQDMSVSSSATSSNAQTGQFGIAQTSSSSGSTITSSGSAPTVTVFPATQQQQPSLSAMGSTSLNLGFGLGLLLNPDKSRKRTPARIQKLLGDLYLMAGRLDMAIASFFAAIESTKHSNDLQWQASAMESLCCAQLLSLAIQSGACNGTRHIIFSNPCTPATHADQAVNPTDSSSGDPKSSEEPLASSTETPQTRYSDAYHESTTVVTGGLPTTDALLAVAKEFQPLASFFADLPDRFREIVQLYDRSCVFGVPGFYPIFQISACLKLASFLSQVCLRGDMILFGVNGAGVSYWNSEMRGLGAEIAARIGSSGSGGSNTGGLAHVGVGGIATASSMAASVGGIIGGVGQGGVLGGMIPGLASTPAGPGPMTIASAVAVSNSLSVSPGQPFGLISMVNSDRIQLQNGLGASKVDVISWLMRAWHSGIEYLTYNDQIACVSAMSAVCGSIGSHRKHAFFLHQIALLSNVAISGKYMSGNYGNDGVNNLALSETSMYAGTRNLYPPLECLERVCGLIAIDAFAFLGSSQNKTSSAATSTQLSEDHDIWLEEYQSQDDLNHSVVGYRSAISRGIIAPSIRHGWPSLQIGVLKECMSISKFLGDHASVVRYISIIFRQLYRHTSRRDQIHFSELLHQAALHHRQACTHECDDVHNADSPSFPPGDSPLRPLINRFQDCAFGAPVLRRLVPIRQPNRQVPSMRLRKDLFPDESETTTSTTQAPKNVYIYNPYANKATSGGDIVLVVNETVQVDVILANPFVFDLDIQQIALCTSGVAFDAVTISTRILAEARVHSIRLTGTPLEAGTLNIHGVTMRMLGGCIEDRIYPVHRSLDDPKLCTKDGKKPNQEDRHRAGKKTLEFLDGPSASMTARASNAKSAIPEKMWSIPMKVIAPQPMLKVFSTSLGGHQARMLFEGERSTFKTTVQNIGLVPITYIQIKISERVDGSKPDNGRPQSLSGFLDTYEQDIHTKSLRACWFEKHRVLKRECDVDVSDSIKDSKAVAAYRNTDRALKPLQSIFGVFGHVTLDAKGFMHRLDVDLQPGEYLELVFGVYGKRNCTGADLQFEYACVDAPHSAVSDSPPSDPHFYTRLLIMPVLLTIQPVLTVHNVDFLLHSQDELAAAQVVVGSPGTEDWNANSSQDIDNSTMLAFGDMAPEICQVDAVMDAVTDNDQVRLSFVLTFDVHNSWNEPFYLKFDLYEDDETDIPTSSYNATIHSGAAKRIILPLKRIRLPASVIEQSIPTPSWKQYILNKTALQSPEGEALSRAIYWYREYLVGGLSHRGRIIIHWNCSKSRQGLLALRNFSLTRRMLHIVKSESISLVPTVLIEPEPAAEDTSCTDLRLICGAHGLVRLRADAFQCRIKTLAKLQWQVTNYKSSPVYLFIRIVPMLLEDTLYAANSKSGSGHVSVSDLKDKLFLTGQLECSLARLDPGCSTTHSVSIWMRSLVCIRFVCHVEEVIRPVRLLELSSATKDNTTVPKKTSKYDVPPVLLGNIEKIHRDYDGIIIEGVLDSNA</sequence>
<feature type="compositionally biased region" description="Polar residues" evidence="3">
    <location>
        <begin position="432"/>
        <end position="442"/>
    </location>
</feature>
<feature type="domain" description="Trs120/TRAPPC9 first Ig-like" evidence="6">
    <location>
        <begin position="950"/>
        <end position="1109"/>
    </location>
</feature>
<feature type="compositionally biased region" description="Low complexity" evidence="3">
    <location>
        <begin position="290"/>
        <end position="303"/>
    </location>
</feature>
<evidence type="ECO:0000256" key="1">
    <source>
        <dbReference type="ARBA" id="ARBA00004555"/>
    </source>
</evidence>
<dbReference type="Pfam" id="PF26282">
    <property type="entry name" value="Ig_TRAPPC9-Trs120_3rd"/>
    <property type="match status" value="1"/>
</dbReference>
<feature type="domain" description="Trs120/TRAPPC9 N-terminal" evidence="4">
    <location>
        <begin position="12"/>
        <end position="401"/>
    </location>
</feature>
<evidence type="ECO:0000256" key="3">
    <source>
        <dbReference type="SAM" id="MobiDB-lite"/>
    </source>
</evidence>
<evidence type="ECO:0000259" key="6">
    <source>
        <dbReference type="Pfam" id="PF26254"/>
    </source>
</evidence>
<dbReference type="InterPro" id="IPR058567">
    <property type="entry name" value="Ig_TRAPPC9_Trs120_3rd"/>
</dbReference>
<feature type="compositionally biased region" description="Polar residues" evidence="3">
    <location>
        <begin position="450"/>
        <end position="463"/>
    </location>
</feature>
<dbReference type="EMBL" id="JAFCIX010000575">
    <property type="protein sequence ID" value="KAH6586261.1"/>
    <property type="molecule type" value="Genomic_DNA"/>
</dbReference>
<dbReference type="InterPro" id="IPR058564">
    <property type="entry name" value="TPR_TRAPPC9_Trs120"/>
</dbReference>
<feature type="domain" description="Trs120/TRAPPC9 third Ig-like" evidence="7">
    <location>
        <begin position="1418"/>
        <end position="1571"/>
    </location>
</feature>
<gene>
    <name evidence="9" type="ORF">BASA50_000725</name>
</gene>
<dbReference type="PANTHER" id="PTHR21512:SF5">
    <property type="entry name" value="TRAFFICKING PROTEIN PARTICLE COMPLEX SUBUNIT 9"/>
    <property type="match status" value="1"/>
</dbReference>
<dbReference type="InterPro" id="IPR058563">
    <property type="entry name" value="Trs120_TRAPPC9_N"/>
</dbReference>
<comment type="caution">
    <text evidence="9">The sequence shown here is derived from an EMBL/GenBank/DDBJ whole genome shotgun (WGS) entry which is preliminary data.</text>
</comment>
<dbReference type="PANTHER" id="PTHR21512">
    <property type="entry name" value="TRAFFICKING PROTEIN PARTICLE COMPLEX SUBUNIT 9"/>
    <property type="match status" value="1"/>
</dbReference>
<dbReference type="Proteomes" id="UP001648503">
    <property type="component" value="Unassembled WGS sequence"/>
</dbReference>
<feature type="domain" description="Trs120/TRAPPC9 fourth Ig-like" evidence="8">
    <location>
        <begin position="1613"/>
        <end position="1698"/>
    </location>
</feature>
<dbReference type="Pfam" id="PF26280">
    <property type="entry name" value="Ig_TRAPPC9-Trs120_2nd"/>
    <property type="match status" value="2"/>
</dbReference>
<evidence type="ECO:0000313" key="10">
    <source>
        <dbReference type="Proteomes" id="UP001648503"/>
    </source>
</evidence>
<keyword evidence="10" id="KW-1185">Reference proteome</keyword>
<proteinExistence type="predicted"/>